<comment type="subcellular location">
    <subcellularLocation>
        <location evidence="1">Cell inner membrane</location>
        <topology evidence="1">Peripheral membrane protein</topology>
    </subcellularLocation>
</comment>
<evidence type="ECO:0000256" key="6">
    <source>
        <dbReference type="ARBA" id="ARBA00022741"/>
    </source>
</evidence>
<dbReference type="GO" id="GO:0005524">
    <property type="term" value="F:ATP binding"/>
    <property type="evidence" value="ECO:0007669"/>
    <property type="project" value="UniProtKB-KW"/>
</dbReference>
<dbReference type="PANTHER" id="PTHR43297:SF14">
    <property type="entry name" value="ATPASE AAA-TYPE CORE DOMAIN-CONTAINING PROTEIN"/>
    <property type="match status" value="1"/>
</dbReference>
<dbReference type="Gene3D" id="3.40.50.300">
    <property type="entry name" value="P-loop containing nucleotide triphosphate hydrolases"/>
    <property type="match status" value="1"/>
</dbReference>
<dbReference type="GO" id="GO:0015833">
    <property type="term" value="P:peptide transport"/>
    <property type="evidence" value="ECO:0007669"/>
    <property type="project" value="InterPro"/>
</dbReference>
<proteinExistence type="inferred from homology"/>
<dbReference type="Proteomes" id="UP000264002">
    <property type="component" value="Unassembled WGS sequence"/>
</dbReference>
<evidence type="ECO:0000256" key="7">
    <source>
        <dbReference type="ARBA" id="ARBA00022840"/>
    </source>
</evidence>
<dbReference type="NCBIfam" id="TIGR01727">
    <property type="entry name" value="oligo_HPY"/>
    <property type="match status" value="1"/>
</dbReference>
<evidence type="ECO:0000313" key="11">
    <source>
        <dbReference type="EMBL" id="RFU93739.1"/>
    </source>
</evidence>
<evidence type="ECO:0000313" key="12">
    <source>
        <dbReference type="Proteomes" id="UP000264002"/>
    </source>
</evidence>
<accession>A0A372MD68</accession>
<dbReference type="EMBL" id="QUWK01000021">
    <property type="protein sequence ID" value="RFU93739.1"/>
    <property type="molecule type" value="Genomic_DNA"/>
</dbReference>
<comment type="similarity">
    <text evidence="2">Belongs to the ABC transporter superfamily.</text>
</comment>
<dbReference type="Pfam" id="PF08352">
    <property type="entry name" value="oligo_HPY"/>
    <property type="match status" value="1"/>
</dbReference>
<name>A0A372MD68_9SPIR</name>
<evidence type="ECO:0000256" key="3">
    <source>
        <dbReference type="ARBA" id="ARBA00022448"/>
    </source>
</evidence>
<keyword evidence="4" id="KW-1003">Cell membrane</keyword>
<evidence type="ECO:0000256" key="2">
    <source>
        <dbReference type="ARBA" id="ARBA00005417"/>
    </source>
</evidence>
<feature type="domain" description="ABC transporter" evidence="10">
    <location>
        <begin position="9"/>
        <end position="258"/>
    </location>
</feature>
<dbReference type="PANTHER" id="PTHR43297">
    <property type="entry name" value="OLIGOPEPTIDE TRANSPORT ATP-BINDING PROTEIN APPD"/>
    <property type="match status" value="1"/>
</dbReference>
<dbReference type="SMART" id="SM00382">
    <property type="entry name" value="AAA"/>
    <property type="match status" value="1"/>
</dbReference>
<dbReference type="GO" id="GO:0016887">
    <property type="term" value="F:ATP hydrolysis activity"/>
    <property type="evidence" value="ECO:0007669"/>
    <property type="project" value="InterPro"/>
</dbReference>
<organism evidence="11 12">
    <name type="scientific">Sphaerochaeta halotolerans</name>
    <dbReference type="NCBI Taxonomy" id="2293840"/>
    <lineage>
        <taxon>Bacteria</taxon>
        <taxon>Pseudomonadati</taxon>
        <taxon>Spirochaetota</taxon>
        <taxon>Spirochaetia</taxon>
        <taxon>Spirochaetales</taxon>
        <taxon>Sphaerochaetaceae</taxon>
        <taxon>Sphaerochaeta</taxon>
    </lineage>
</organism>
<dbReference type="PROSITE" id="PS00211">
    <property type="entry name" value="ABC_TRANSPORTER_1"/>
    <property type="match status" value="1"/>
</dbReference>
<gene>
    <name evidence="11" type="ORF">DYP60_13295</name>
</gene>
<evidence type="ECO:0000256" key="1">
    <source>
        <dbReference type="ARBA" id="ARBA00004417"/>
    </source>
</evidence>
<dbReference type="RefSeq" id="WP_117331505.1">
    <property type="nucleotide sequence ID" value="NZ_QUWK01000021.1"/>
</dbReference>
<reference evidence="11 12" key="2">
    <citation type="submission" date="2018-09" db="EMBL/GenBank/DDBJ databases">
        <title>Genome of Sphaerochaeta halotolerans strain 4-11.</title>
        <authorList>
            <person name="Nazina T.N."/>
            <person name="Sokolova D.S."/>
        </authorList>
    </citation>
    <scope>NUCLEOTIDE SEQUENCE [LARGE SCALE GENOMIC DNA]</scope>
    <source>
        <strain evidence="11 12">4-11</strain>
    </source>
</reference>
<sequence length="326" mass="36038">MEKERKAILEIEHLHLDYRIGGRFCHAVHDVSLTIHSGEILALVGESGCGKTQTALACMGLQPESAHIGKGKIYFEGRELLSQSKQQWNTLRGKGISMIFQEPMTALNPLVKVGKQIEENGRNHGLGKIQARESTLSMMEKVGLPDVGRLYSSYPHQLSGGMRQRIIIAMALINDPPLLIADEPTTALDVTIQKQIMSLMKTLNKELGTAIMLISHDLGVVSHLCDYVHIMYAGTIVENGPVHMILNKPLHPYTKGLLGSIPSYGKKDQRLDSIAGIVPSLENRPQVGCQFYNRCTQRMASCKNISPHATMRDGHMVACHLYPEEA</sequence>
<dbReference type="InterPro" id="IPR003439">
    <property type="entry name" value="ABC_transporter-like_ATP-bd"/>
</dbReference>
<reference evidence="12" key="1">
    <citation type="submission" date="2018-08" db="EMBL/GenBank/DDBJ databases">
        <authorList>
            <person name="Grouzdev D.S."/>
            <person name="Krutkina M.S."/>
        </authorList>
    </citation>
    <scope>NUCLEOTIDE SEQUENCE [LARGE SCALE GENOMIC DNA]</scope>
    <source>
        <strain evidence="12">4-11</strain>
    </source>
</reference>
<keyword evidence="5" id="KW-0997">Cell inner membrane</keyword>
<dbReference type="InterPro" id="IPR050388">
    <property type="entry name" value="ABC_Ni/Peptide_Import"/>
</dbReference>
<dbReference type="InterPro" id="IPR027417">
    <property type="entry name" value="P-loop_NTPase"/>
</dbReference>
<dbReference type="InterPro" id="IPR013563">
    <property type="entry name" value="Oligopep_ABC_C"/>
</dbReference>
<evidence type="ECO:0000256" key="5">
    <source>
        <dbReference type="ARBA" id="ARBA00022519"/>
    </source>
</evidence>
<dbReference type="Pfam" id="PF00005">
    <property type="entry name" value="ABC_tran"/>
    <property type="match status" value="1"/>
</dbReference>
<dbReference type="CDD" id="cd03257">
    <property type="entry name" value="ABC_NikE_OppD_transporters"/>
    <property type="match status" value="1"/>
</dbReference>
<keyword evidence="12" id="KW-1185">Reference proteome</keyword>
<evidence type="ECO:0000256" key="4">
    <source>
        <dbReference type="ARBA" id="ARBA00022475"/>
    </source>
</evidence>
<protein>
    <submittedName>
        <fullName evidence="11">ABC transporter ATP-binding protein</fullName>
    </submittedName>
</protein>
<keyword evidence="9" id="KW-0472">Membrane</keyword>
<dbReference type="InterPro" id="IPR017871">
    <property type="entry name" value="ABC_transporter-like_CS"/>
</dbReference>
<dbReference type="SUPFAM" id="SSF52540">
    <property type="entry name" value="P-loop containing nucleoside triphosphate hydrolases"/>
    <property type="match status" value="1"/>
</dbReference>
<keyword evidence="3" id="KW-0813">Transport</keyword>
<evidence type="ECO:0000259" key="10">
    <source>
        <dbReference type="PROSITE" id="PS50893"/>
    </source>
</evidence>
<dbReference type="AlphaFoldDB" id="A0A372MD68"/>
<evidence type="ECO:0000256" key="8">
    <source>
        <dbReference type="ARBA" id="ARBA00022967"/>
    </source>
</evidence>
<dbReference type="FunFam" id="3.40.50.300:FF:000016">
    <property type="entry name" value="Oligopeptide ABC transporter ATP-binding component"/>
    <property type="match status" value="1"/>
</dbReference>
<dbReference type="InterPro" id="IPR003593">
    <property type="entry name" value="AAA+_ATPase"/>
</dbReference>
<evidence type="ECO:0000256" key="9">
    <source>
        <dbReference type="ARBA" id="ARBA00023136"/>
    </source>
</evidence>
<comment type="caution">
    <text evidence="11">The sequence shown here is derived from an EMBL/GenBank/DDBJ whole genome shotgun (WGS) entry which is preliminary data.</text>
</comment>
<keyword evidence="6" id="KW-0547">Nucleotide-binding</keyword>
<dbReference type="PROSITE" id="PS50893">
    <property type="entry name" value="ABC_TRANSPORTER_2"/>
    <property type="match status" value="1"/>
</dbReference>
<dbReference type="GO" id="GO:0005886">
    <property type="term" value="C:plasma membrane"/>
    <property type="evidence" value="ECO:0007669"/>
    <property type="project" value="UniProtKB-SubCell"/>
</dbReference>
<keyword evidence="7 11" id="KW-0067">ATP-binding</keyword>
<keyword evidence="8" id="KW-1278">Translocase</keyword>